<evidence type="ECO:0000259" key="2">
    <source>
        <dbReference type="Pfam" id="PF12697"/>
    </source>
</evidence>
<proteinExistence type="predicted"/>
<name>A0A1Z5J8P9_FISSO</name>
<dbReference type="Gene3D" id="3.40.50.1820">
    <property type="entry name" value="alpha/beta hydrolase"/>
    <property type="match status" value="1"/>
</dbReference>
<dbReference type="PANTHER" id="PTHR43689">
    <property type="entry name" value="HYDROLASE"/>
    <property type="match status" value="1"/>
</dbReference>
<dbReference type="InterPro" id="IPR029058">
    <property type="entry name" value="AB_hydrolase_fold"/>
</dbReference>
<evidence type="ECO:0000256" key="1">
    <source>
        <dbReference type="SAM" id="Phobius"/>
    </source>
</evidence>
<accession>A0A1Z5J8P9</accession>
<dbReference type="PANTHER" id="PTHR43689:SF8">
    <property type="entry name" value="ALPHA_BETA-HYDROLASES SUPERFAMILY PROTEIN"/>
    <property type="match status" value="1"/>
</dbReference>
<comment type="caution">
    <text evidence="3">The sequence shown here is derived from an EMBL/GenBank/DDBJ whole genome shotgun (WGS) entry which is preliminary data.</text>
</comment>
<dbReference type="Proteomes" id="UP000198406">
    <property type="component" value="Unassembled WGS sequence"/>
</dbReference>
<dbReference type="GO" id="GO:0003824">
    <property type="term" value="F:catalytic activity"/>
    <property type="evidence" value="ECO:0007669"/>
    <property type="project" value="InterPro"/>
</dbReference>
<sequence>MTRIQEPACLDTARRMVRTPVPVSTDIHPTGQVGISYAFWPSPQRSVLPPVVMIHGFDSSCLEFRRLGSRLAERGIDTYAVDLLGWGFTQLDGTNFSAQAKIEALQSFLKTVVGKDYILAGASLGGAAAIEVASINESCRGLVLIDAQGFVDGIGPMAAMPKPIAKLGVGVLKSIPLRSSANQMSYYDKVTYATDEAVTVGRVHCLQEGWSDALVSFMQSGGFSPSSKIPKIQAPTLVLWGRQDGILDGAEFAPKFLESLPDARLQWIEECGHVPHLEQPDQTADAILAFAKETVGSFSDIVSINNNQKLYPFGLALFGVVAGSAAVNFLPLF</sequence>
<dbReference type="InParanoid" id="A0A1Z5J8P9"/>
<keyword evidence="1" id="KW-0812">Transmembrane</keyword>
<dbReference type="InterPro" id="IPR000073">
    <property type="entry name" value="AB_hydrolase_1"/>
</dbReference>
<keyword evidence="1" id="KW-1133">Transmembrane helix</keyword>
<dbReference type="InterPro" id="IPR000639">
    <property type="entry name" value="Epox_hydrolase-like"/>
</dbReference>
<dbReference type="EMBL" id="BDSP01000016">
    <property type="protein sequence ID" value="GAX10151.1"/>
    <property type="molecule type" value="Genomic_DNA"/>
</dbReference>
<dbReference type="SUPFAM" id="SSF53474">
    <property type="entry name" value="alpha/beta-Hydrolases"/>
    <property type="match status" value="1"/>
</dbReference>
<evidence type="ECO:0000313" key="4">
    <source>
        <dbReference type="Proteomes" id="UP000198406"/>
    </source>
</evidence>
<evidence type="ECO:0000313" key="3">
    <source>
        <dbReference type="EMBL" id="GAX10151.1"/>
    </source>
</evidence>
<dbReference type="OrthoDB" id="6431331at2759"/>
<dbReference type="AlphaFoldDB" id="A0A1Z5J8P9"/>
<reference evidence="3 4" key="1">
    <citation type="journal article" date="2015" name="Plant Cell">
        <title>Oil accumulation by the oleaginous diatom Fistulifera solaris as revealed by the genome and transcriptome.</title>
        <authorList>
            <person name="Tanaka T."/>
            <person name="Maeda Y."/>
            <person name="Veluchamy A."/>
            <person name="Tanaka M."/>
            <person name="Abida H."/>
            <person name="Marechal E."/>
            <person name="Bowler C."/>
            <person name="Muto M."/>
            <person name="Sunaga Y."/>
            <person name="Tanaka M."/>
            <person name="Yoshino T."/>
            <person name="Taniguchi T."/>
            <person name="Fukuda Y."/>
            <person name="Nemoto M."/>
            <person name="Matsumoto M."/>
            <person name="Wong P.S."/>
            <person name="Aburatani S."/>
            <person name="Fujibuchi W."/>
        </authorList>
    </citation>
    <scope>NUCLEOTIDE SEQUENCE [LARGE SCALE GENOMIC DNA]</scope>
    <source>
        <strain evidence="3 4">JPCC DA0580</strain>
    </source>
</reference>
<dbReference type="PRINTS" id="PR00412">
    <property type="entry name" value="EPOXHYDRLASE"/>
</dbReference>
<dbReference type="PRINTS" id="PR00111">
    <property type="entry name" value="ABHYDROLASE"/>
</dbReference>
<protein>
    <recommendedName>
        <fullName evidence="2">AB hydrolase-1 domain-containing protein</fullName>
    </recommendedName>
</protein>
<keyword evidence="1" id="KW-0472">Membrane</keyword>
<gene>
    <name evidence="3" type="ORF">FisN_3Lh347</name>
</gene>
<organism evidence="3 4">
    <name type="scientific">Fistulifera solaris</name>
    <name type="common">Oleaginous diatom</name>
    <dbReference type="NCBI Taxonomy" id="1519565"/>
    <lineage>
        <taxon>Eukaryota</taxon>
        <taxon>Sar</taxon>
        <taxon>Stramenopiles</taxon>
        <taxon>Ochrophyta</taxon>
        <taxon>Bacillariophyta</taxon>
        <taxon>Bacillariophyceae</taxon>
        <taxon>Bacillariophycidae</taxon>
        <taxon>Naviculales</taxon>
        <taxon>Naviculaceae</taxon>
        <taxon>Fistulifera</taxon>
    </lineage>
</organism>
<keyword evidence="4" id="KW-1185">Reference proteome</keyword>
<feature type="transmembrane region" description="Helical" evidence="1">
    <location>
        <begin position="310"/>
        <end position="330"/>
    </location>
</feature>
<dbReference type="Pfam" id="PF12697">
    <property type="entry name" value="Abhydrolase_6"/>
    <property type="match status" value="1"/>
</dbReference>
<feature type="domain" description="AB hydrolase-1" evidence="2">
    <location>
        <begin position="51"/>
        <end position="286"/>
    </location>
</feature>